<dbReference type="EMBL" id="JADLRE010000011">
    <property type="protein sequence ID" value="MBF6226470.1"/>
    <property type="molecule type" value="Genomic_DNA"/>
</dbReference>
<reference evidence="3 4" key="1">
    <citation type="submission" date="2020-10" db="EMBL/GenBank/DDBJ databases">
        <title>Identification of Nocardia species via Next-generation sequencing and recognition of intraspecies genetic diversity.</title>
        <authorList>
            <person name="Li P."/>
            <person name="Li P."/>
            <person name="Lu B."/>
        </authorList>
    </citation>
    <scope>NUCLEOTIDE SEQUENCE [LARGE SCALE GENOMIC DNA]</scope>
    <source>
        <strain evidence="3 4">N-11</strain>
    </source>
</reference>
<sequence>MVTRVSAHVSSNDRPGHGVGWSPAHRATTRQQAGVDDDLAPLGVPAVVVGAVLLLVGFAASGSLRSWVHEYGLLLIAVYTGYMVLAAALTGWGTHMIYKRRTGARSRE</sequence>
<gene>
    <name evidence="3" type="ORF">IU470_15330</name>
</gene>
<feature type="transmembrane region" description="Helical" evidence="2">
    <location>
        <begin position="72"/>
        <end position="98"/>
    </location>
</feature>
<keyword evidence="2" id="KW-1133">Transmembrane helix</keyword>
<evidence type="ECO:0000256" key="2">
    <source>
        <dbReference type="SAM" id="Phobius"/>
    </source>
</evidence>
<comment type="caution">
    <text evidence="3">The sequence shown here is derived from an EMBL/GenBank/DDBJ whole genome shotgun (WGS) entry which is preliminary data.</text>
</comment>
<organism evidence="3 4">
    <name type="scientific">Nocardia abscessus</name>
    <dbReference type="NCBI Taxonomy" id="120957"/>
    <lineage>
        <taxon>Bacteria</taxon>
        <taxon>Bacillati</taxon>
        <taxon>Actinomycetota</taxon>
        <taxon>Actinomycetes</taxon>
        <taxon>Mycobacteriales</taxon>
        <taxon>Nocardiaceae</taxon>
        <taxon>Nocardia</taxon>
    </lineage>
</organism>
<accession>A0ABS0C7X3</accession>
<feature type="transmembrane region" description="Helical" evidence="2">
    <location>
        <begin position="39"/>
        <end position="60"/>
    </location>
</feature>
<proteinExistence type="predicted"/>
<evidence type="ECO:0000313" key="4">
    <source>
        <dbReference type="Proteomes" id="UP000807309"/>
    </source>
</evidence>
<dbReference type="RefSeq" id="WP_195033602.1">
    <property type="nucleotide sequence ID" value="NZ_JADLRE010000011.1"/>
</dbReference>
<name>A0ABS0C7X3_9NOCA</name>
<protein>
    <recommendedName>
        <fullName evidence="5">Integral membrane protein</fullName>
    </recommendedName>
</protein>
<feature type="region of interest" description="Disordered" evidence="1">
    <location>
        <begin position="1"/>
        <end position="32"/>
    </location>
</feature>
<evidence type="ECO:0000313" key="3">
    <source>
        <dbReference type="EMBL" id="MBF6226470.1"/>
    </source>
</evidence>
<dbReference type="Proteomes" id="UP000807309">
    <property type="component" value="Unassembled WGS sequence"/>
</dbReference>
<evidence type="ECO:0000256" key="1">
    <source>
        <dbReference type="SAM" id="MobiDB-lite"/>
    </source>
</evidence>
<keyword evidence="4" id="KW-1185">Reference proteome</keyword>
<keyword evidence="2" id="KW-0472">Membrane</keyword>
<evidence type="ECO:0008006" key="5">
    <source>
        <dbReference type="Google" id="ProtNLM"/>
    </source>
</evidence>
<keyword evidence="2" id="KW-0812">Transmembrane</keyword>